<evidence type="ECO:0000256" key="7">
    <source>
        <dbReference type="ARBA" id="ARBA00023136"/>
    </source>
</evidence>
<dbReference type="Pfam" id="PF25539">
    <property type="entry name" value="Bestrophin_2"/>
    <property type="match status" value="1"/>
</dbReference>
<evidence type="ECO:0000256" key="5">
    <source>
        <dbReference type="ARBA" id="ARBA00022989"/>
    </source>
</evidence>
<evidence type="ECO:0000313" key="11">
    <source>
        <dbReference type="EMBL" id="CAE0568537.1"/>
    </source>
</evidence>
<keyword evidence="6" id="KW-0406">Ion transport</keyword>
<name>A0A6V2TF88_EMIHU</name>
<organism evidence="11">
    <name type="scientific">Emiliania huxleyi</name>
    <name type="common">Coccolithophore</name>
    <name type="synonym">Pontosphaera huxleyi</name>
    <dbReference type="NCBI Taxonomy" id="2903"/>
    <lineage>
        <taxon>Eukaryota</taxon>
        <taxon>Haptista</taxon>
        <taxon>Haptophyta</taxon>
        <taxon>Prymnesiophyceae</taxon>
        <taxon>Isochrysidales</taxon>
        <taxon>Noelaerhabdaceae</taxon>
        <taxon>Emiliania</taxon>
    </lineage>
</organism>
<feature type="signal peptide" evidence="9">
    <location>
        <begin position="1"/>
        <end position="20"/>
    </location>
</feature>
<evidence type="ECO:0000256" key="4">
    <source>
        <dbReference type="ARBA" id="ARBA00022692"/>
    </source>
</evidence>
<feature type="transmembrane region" description="Helical" evidence="8">
    <location>
        <begin position="290"/>
        <end position="309"/>
    </location>
</feature>
<evidence type="ECO:0000313" key="10">
    <source>
        <dbReference type="EMBL" id="CAE0568534.1"/>
    </source>
</evidence>
<comment type="subcellular location">
    <subcellularLocation>
        <location evidence="1">Cell membrane</location>
        <topology evidence="1">Multi-pass membrane protein</topology>
    </subcellularLocation>
</comment>
<evidence type="ECO:0000256" key="1">
    <source>
        <dbReference type="ARBA" id="ARBA00004651"/>
    </source>
</evidence>
<dbReference type="EMBL" id="HBIR01037213">
    <property type="protein sequence ID" value="CAE0568534.1"/>
    <property type="molecule type" value="Transcribed_RNA"/>
</dbReference>
<keyword evidence="4 8" id="KW-0812">Transmembrane</keyword>
<evidence type="ECO:0000256" key="2">
    <source>
        <dbReference type="ARBA" id="ARBA00022448"/>
    </source>
</evidence>
<gene>
    <name evidence="10" type="ORF">EHUX00137_LOCUS29061</name>
    <name evidence="11" type="ORF">EHUX00137_LOCUS29063</name>
</gene>
<dbReference type="GO" id="GO:0005886">
    <property type="term" value="C:plasma membrane"/>
    <property type="evidence" value="ECO:0007669"/>
    <property type="project" value="UniProtKB-SubCell"/>
</dbReference>
<keyword evidence="7 8" id="KW-0472">Membrane</keyword>
<dbReference type="EMBL" id="HBIR01037215">
    <property type="protein sequence ID" value="CAE0568537.1"/>
    <property type="molecule type" value="Transcribed_RNA"/>
</dbReference>
<feature type="chain" id="PRO_5036394145" evidence="9">
    <location>
        <begin position="21"/>
        <end position="404"/>
    </location>
</feature>
<feature type="transmembrane region" description="Helical" evidence="8">
    <location>
        <begin position="84"/>
        <end position="106"/>
    </location>
</feature>
<feature type="transmembrane region" description="Helical" evidence="8">
    <location>
        <begin position="315"/>
        <end position="338"/>
    </location>
</feature>
<evidence type="ECO:0000256" key="8">
    <source>
        <dbReference type="SAM" id="Phobius"/>
    </source>
</evidence>
<sequence length="404" mass="43660">MALLLAHAAMALHAPPFVRSAARAPSLAAVAAPSDLTQRLISDLTAPDRLEALASCDARRIAYDPFNFWDIIVESLSPAHFSRAFGLILPTLCGLAAWGLSLTWLLRRPEVAGLSELIGPYTALSGSLLTPVSFLLVFRIGRAAARFWDARAALGAIIEKCRSAASTSALTYASTPELRDQFSRWLSVLPIAVKNDLRALDASRSVARGYRLQQLCPVLTEEEASELLDSKRGPILVLNRLRRVCFAANAASETDPIERAQALRSINKVVDDLTGAWGAMERIGNTPLPFAYVAHLRTTLVLYLGLWYVSMLSRFGPVVLPGLLLTSWALLGIEAAAVECSSPFQRKPNHLRLGRACSEVAQCVAQTLAESACEEARGVRYSRGGEVQVAAAAPIADPVPQHEE</sequence>
<dbReference type="AlphaFoldDB" id="A0A6V2TF88"/>
<dbReference type="PANTHER" id="PTHR33281:SF19">
    <property type="entry name" value="VOLTAGE-DEPENDENT ANION CHANNEL-FORMING PROTEIN YNEE"/>
    <property type="match status" value="1"/>
</dbReference>
<accession>A0A6V2TF88</accession>
<keyword evidence="3" id="KW-1003">Cell membrane</keyword>
<reference evidence="11" key="1">
    <citation type="submission" date="2021-01" db="EMBL/GenBank/DDBJ databases">
        <authorList>
            <person name="Corre E."/>
            <person name="Pelletier E."/>
            <person name="Niang G."/>
            <person name="Scheremetjew M."/>
            <person name="Finn R."/>
            <person name="Kale V."/>
            <person name="Holt S."/>
            <person name="Cochrane G."/>
            <person name="Meng A."/>
            <person name="Brown T."/>
            <person name="Cohen L."/>
        </authorList>
    </citation>
    <scope>NUCLEOTIDE SEQUENCE</scope>
    <source>
        <strain evidence="11">379</strain>
    </source>
</reference>
<evidence type="ECO:0000256" key="9">
    <source>
        <dbReference type="SAM" id="SignalP"/>
    </source>
</evidence>
<keyword evidence="5 8" id="KW-1133">Transmembrane helix</keyword>
<protein>
    <submittedName>
        <fullName evidence="11">Uncharacterized protein</fullName>
    </submittedName>
</protein>
<keyword evidence="2" id="KW-0813">Transport</keyword>
<evidence type="ECO:0000256" key="6">
    <source>
        <dbReference type="ARBA" id="ARBA00023065"/>
    </source>
</evidence>
<dbReference type="PANTHER" id="PTHR33281">
    <property type="entry name" value="UPF0187 PROTEIN YNEE"/>
    <property type="match status" value="1"/>
</dbReference>
<dbReference type="InterPro" id="IPR044669">
    <property type="entry name" value="YneE/VCCN1/2-like"/>
</dbReference>
<proteinExistence type="predicted"/>
<dbReference type="GO" id="GO:0005254">
    <property type="term" value="F:chloride channel activity"/>
    <property type="evidence" value="ECO:0007669"/>
    <property type="project" value="InterPro"/>
</dbReference>
<keyword evidence="9" id="KW-0732">Signal</keyword>
<evidence type="ECO:0000256" key="3">
    <source>
        <dbReference type="ARBA" id="ARBA00022475"/>
    </source>
</evidence>